<keyword evidence="3" id="KW-1185">Reference proteome</keyword>
<organism evidence="2 3">
    <name type="scientific">Seminavis robusta</name>
    <dbReference type="NCBI Taxonomy" id="568900"/>
    <lineage>
        <taxon>Eukaryota</taxon>
        <taxon>Sar</taxon>
        <taxon>Stramenopiles</taxon>
        <taxon>Ochrophyta</taxon>
        <taxon>Bacillariophyta</taxon>
        <taxon>Bacillariophyceae</taxon>
        <taxon>Bacillariophycidae</taxon>
        <taxon>Naviculales</taxon>
        <taxon>Naviculaceae</taxon>
        <taxon>Seminavis</taxon>
    </lineage>
</organism>
<accession>A0A9N8DTU9</accession>
<dbReference type="NCBIfam" id="NF041278">
    <property type="entry name" value="CmcJ_NvfI_EfuI"/>
    <property type="match status" value="1"/>
</dbReference>
<proteinExistence type="inferred from homology"/>
<comment type="caution">
    <text evidence="2">The sequence shown here is derived from an EMBL/GenBank/DDBJ whole genome shotgun (WGS) entry which is preliminary data.</text>
</comment>
<evidence type="ECO:0000313" key="2">
    <source>
        <dbReference type="EMBL" id="CAB9506939.1"/>
    </source>
</evidence>
<dbReference type="EMBL" id="CAICTM010000285">
    <property type="protein sequence ID" value="CAB9506939.1"/>
    <property type="molecule type" value="Genomic_DNA"/>
</dbReference>
<dbReference type="InterPro" id="IPR044053">
    <property type="entry name" value="AsaB-like"/>
</dbReference>
<dbReference type="PANTHER" id="PTHR34598:SF3">
    <property type="entry name" value="OXIDOREDUCTASE AN1597"/>
    <property type="match status" value="1"/>
</dbReference>
<reference evidence="2" key="1">
    <citation type="submission" date="2020-06" db="EMBL/GenBank/DDBJ databases">
        <authorList>
            <consortium name="Plant Systems Biology data submission"/>
        </authorList>
    </citation>
    <scope>NUCLEOTIDE SEQUENCE</scope>
    <source>
        <strain evidence="2">D6</strain>
    </source>
</reference>
<dbReference type="GO" id="GO:0016491">
    <property type="term" value="F:oxidoreductase activity"/>
    <property type="evidence" value="ECO:0007669"/>
    <property type="project" value="InterPro"/>
</dbReference>
<gene>
    <name evidence="2" type="ORF">SEMRO_286_G108200.1</name>
</gene>
<evidence type="ECO:0008006" key="4">
    <source>
        <dbReference type="Google" id="ProtNLM"/>
    </source>
</evidence>
<comment type="similarity">
    <text evidence="1">Belongs to the asaB hydroxylase/desaturase family.</text>
</comment>
<sequence length="273" mass="30958">MPKSLLRAKVQYLATADGGKATYYASEAGVDHAQAHDGQFRYCEVEIHNGRNNPNWNVDKEGFQLLADQSTSVTDFQNEEQVTSVFYKEVEEILLKHIKGATRVEIFDHTRRASTAALRQRLQCREPSAIVHNDYTGKSATKRLYDMLPEEAPSLSQKRFAIVNLWRSIAGTTVQSSPLAFCDSTSMNVHQELISVKRVAKNRIGELQMALYSPDHKWYYFPQLLTAKEVLIFKTFDSCADKNQFTIHTALDGVGDVSVPRQSIEIRAFVFFD</sequence>
<dbReference type="AlphaFoldDB" id="A0A9N8DTU9"/>
<name>A0A9N8DTU9_9STRA</name>
<evidence type="ECO:0000313" key="3">
    <source>
        <dbReference type="Proteomes" id="UP001153069"/>
    </source>
</evidence>
<evidence type="ECO:0000256" key="1">
    <source>
        <dbReference type="ARBA" id="ARBA00023604"/>
    </source>
</evidence>
<protein>
    <recommendedName>
        <fullName evidence="4">Methyltransferase</fullName>
    </recommendedName>
</protein>
<dbReference type="PANTHER" id="PTHR34598">
    <property type="entry name" value="BLL6449 PROTEIN"/>
    <property type="match status" value="1"/>
</dbReference>
<dbReference type="OrthoDB" id="412788at2759"/>
<dbReference type="Proteomes" id="UP001153069">
    <property type="component" value="Unassembled WGS sequence"/>
</dbReference>